<evidence type="ECO:0000313" key="1">
    <source>
        <dbReference type="EMBL" id="KAK7232684.1"/>
    </source>
</evidence>
<protein>
    <submittedName>
        <fullName evidence="1">Uncharacterized protein</fullName>
    </submittedName>
</protein>
<proteinExistence type="predicted"/>
<sequence length="264" mass="29456">MESLNLSDAVKDLKEVDDPIYIGTGPTPFVVNPAGPGGFFKFQIRYGLRCHREKPYPVKRISTTKGLSFFLRVSAKLPLFVSVQEDAFQRGCPERSYNCLERVRQELNYLSDWPEMNLYRTGFLSSLGTSLPETGLTRKISPLRNSFPSELRLVSSFDKDSSFSCFLGLSFHRHTLQSNQLSNFRGPRISLLIPLEPTLVFRIKLPIYEMGVAGGLQGQDRASKSNFLSKVLAGEKFTLELKRALGPIATASDSLANSASHLLT</sequence>
<dbReference type="EMBL" id="JAYWIO010000106">
    <property type="protein sequence ID" value="KAK7232684.1"/>
    <property type="molecule type" value="Genomic_DNA"/>
</dbReference>
<reference evidence="1 2" key="1">
    <citation type="submission" date="2024-01" db="EMBL/GenBank/DDBJ databases">
        <title>The genomes of 5 underutilized Papilionoideae crops provide insights into root nodulation and disease resistanc.</title>
        <authorList>
            <person name="Yuan L."/>
        </authorList>
    </citation>
    <scope>NUCLEOTIDE SEQUENCE [LARGE SCALE GENOMIC DNA]</scope>
    <source>
        <strain evidence="1">ZHUSHIDOU_FW_LH</strain>
        <tissue evidence="1">Leaf</tissue>
    </source>
</reference>
<accession>A0AAN9DVH8</accession>
<evidence type="ECO:0000313" key="2">
    <source>
        <dbReference type="Proteomes" id="UP001372338"/>
    </source>
</evidence>
<gene>
    <name evidence="1" type="ORF">RIF29_47792</name>
</gene>
<dbReference type="AlphaFoldDB" id="A0AAN9DVH8"/>
<dbReference type="Proteomes" id="UP001372338">
    <property type="component" value="Unassembled WGS sequence"/>
</dbReference>
<organism evidence="1 2">
    <name type="scientific">Crotalaria pallida</name>
    <name type="common">Smooth rattlebox</name>
    <name type="synonym">Crotalaria striata</name>
    <dbReference type="NCBI Taxonomy" id="3830"/>
    <lineage>
        <taxon>Eukaryota</taxon>
        <taxon>Viridiplantae</taxon>
        <taxon>Streptophyta</taxon>
        <taxon>Embryophyta</taxon>
        <taxon>Tracheophyta</taxon>
        <taxon>Spermatophyta</taxon>
        <taxon>Magnoliopsida</taxon>
        <taxon>eudicotyledons</taxon>
        <taxon>Gunneridae</taxon>
        <taxon>Pentapetalae</taxon>
        <taxon>rosids</taxon>
        <taxon>fabids</taxon>
        <taxon>Fabales</taxon>
        <taxon>Fabaceae</taxon>
        <taxon>Papilionoideae</taxon>
        <taxon>50 kb inversion clade</taxon>
        <taxon>genistoids sensu lato</taxon>
        <taxon>core genistoids</taxon>
        <taxon>Crotalarieae</taxon>
        <taxon>Crotalaria</taxon>
    </lineage>
</organism>
<comment type="caution">
    <text evidence="1">The sequence shown here is derived from an EMBL/GenBank/DDBJ whole genome shotgun (WGS) entry which is preliminary data.</text>
</comment>
<name>A0AAN9DVH8_CROPI</name>
<keyword evidence="2" id="KW-1185">Reference proteome</keyword>